<dbReference type="AlphaFoldDB" id="A0A0G1T3U2"/>
<comment type="similarity">
    <text evidence="16">Belongs to the MurB family.</text>
</comment>
<dbReference type="PROSITE" id="PS51387">
    <property type="entry name" value="FAD_PCMH"/>
    <property type="match status" value="1"/>
</dbReference>
<dbReference type="Pfam" id="PF02873">
    <property type="entry name" value="MurB_C"/>
    <property type="match status" value="1"/>
</dbReference>
<evidence type="ECO:0000256" key="9">
    <source>
        <dbReference type="ARBA" id="ARBA00022857"/>
    </source>
</evidence>
<evidence type="ECO:0000256" key="8">
    <source>
        <dbReference type="ARBA" id="ARBA00022827"/>
    </source>
</evidence>
<keyword evidence="14 16" id="KW-0961">Cell wall biogenesis/degradation</keyword>
<evidence type="ECO:0000256" key="15">
    <source>
        <dbReference type="ARBA" id="ARBA00048914"/>
    </source>
</evidence>
<comment type="cofactor">
    <cofactor evidence="1 16">
        <name>FAD</name>
        <dbReference type="ChEBI" id="CHEBI:57692"/>
    </cofactor>
</comment>
<dbReference type="HAMAP" id="MF_00037">
    <property type="entry name" value="MurB"/>
    <property type="match status" value="1"/>
</dbReference>
<dbReference type="UniPathway" id="UPA00219"/>
<evidence type="ECO:0000256" key="7">
    <source>
        <dbReference type="ARBA" id="ARBA00022630"/>
    </source>
</evidence>
<evidence type="ECO:0000313" key="19">
    <source>
        <dbReference type="Proteomes" id="UP000034682"/>
    </source>
</evidence>
<dbReference type="InterPro" id="IPR006094">
    <property type="entry name" value="Oxid_FAD_bind_N"/>
</dbReference>
<evidence type="ECO:0000256" key="14">
    <source>
        <dbReference type="ARBA" id="ARBA00023316"/>
    </source>
</evidence>
<evidence type="ECO:0000256" key="11">
    <source>
        <dbReference type="ARBA" id="ARBA00022984"/>
    </source>
</evidence>
<dbReference type="GO" id="GO:0071949">
    <property type="term" value="F:FAD binding"/>
    <property type="evidence" value="ECO:0007669"/>
    <property type="project" value="InterPro"/>
</dbReference>
<dbReference type="InterPro" id="IPR011601">
    <property type="entry name" value="MurB_C"/>
</dbReference>
<feature type="domain" description="FAD-binding PCMH-type" evidence="17">
    <location>
        <begin position="28"/>
        <end position="194"/>
    </location>
</feature>
<comment type="catalytic activity">
    <reaction evidence="15 16">
        <text>UDP-N-acetyl-alpha-D-muramate + NADP(+) = UDP-N-acetyl-3-O-(1-carboxyvinyl)-alpha-D-glucosamine + NADPH + H(+)</text>
        <dbReference type="Rhea" id="RHEA:12248"/>
        <dbReference type="ChEBI" id="CHEBI:15378"/>
        <dbReference type="ChEBI" id="CHEBI:57783"/>
        <dbReference type="ChEBI" id="CHEBI:58349"/>
        <dbReference type="ChEBI" id="CHEBI:68483"/>
        <dbReference type="ChEBI" id="CHEBI:70757"/>
        <dbReference type="EC" id="1.3.1.98"/>
    </reaction>
</comment>
<evidence type="ECO:0000256" key="16">
    <source>
        <dbReference type="HAMAP-Rule" id="MF_00037"/>
    </source>
</evidence>
<evidence type="ECO:0000256" key="2">
    <source>
        <dbReference type="ARBA" id="ARBA00003921"/>
    </source>
</evidence>
<comment type="subcellular location">
    <subcellularLocation>
        <location evidence="3 16">Cytoplasm</location>
    </subcellularLocation>
</comment>
<dbReference type="SUPFAM" id="SSF56176">
    <property type="entry name" value="FAD-binding/transporter-associated domain-like"/>
    <property type="match status" value="1"/>
</dbReference>
<comment type="function">
    <text evidence="2 16">Cell wall formation.</text>
</comment>
<dbReference type="GO" id="GO:0071555">
    <property type="term" value="P:cell wall organization"/>
    <property type="evidence" value="ECO:0007669"/>
    <property type="project" value="UniProtKB-KW"/>
</dbReference>
<keyword evidence="13 16" id="KW-0131">Cell cycle</keyword>
<gene>
    <name evidence="16" type="primary">murB</name>
    <name evidence="18" type="ORF">UY02_C0022G0003</name>
</gene>
<dbReference type="Gene3D" id="3.30.43.10">
    <property type="entry name" value="Uridine Diphospho-n-acetylenolpyruvylglucosamine Reductase, domain 2"/>
    <property type="match status" value="1"/>
</dbReference>
<accession>A0A0G1T3U2</accession>
<keyword evidence="8 16" id="KW-0274">FAD</keyword>
<feature type="active site" description="Proton donor" evidence="16">
    <location>
        <position position="223"/>
    </location>
</feature>
<name>A0A0G1T3U2_9BACT</name>
<dbReference type="NCBIfam" id="TIGR00179">
    <property type="entry name" value="murB"/>
    <property type="match status" value="1"/>
</dbReference>
<dbReference type="InterPro" id="IPR036635">
    <property type="entry name" value="MurB_C_sf"/>
</dbReference>
<protein>
    <recommendedName>
        <fullName evidence="16">UDP-N-acetylenolpyruvoylglucosamine reductase</fullName>
        <ecNumber evidence="16">1.3.1.98</ecNumber>
    </recommendedName>
    <alternativeName>
        <fullName evidence="16">UDP-N-acetylmuramate dehydrogenase</fullName>
    </alternativeName>
</protein>
<dbReference type="GO" id="GO:0008762">
    <property type="term" value="F:UDP-N-acetylmuramate dehydrogenase activity"/>
    <property type="evidence" value="ECO:0007669"/>
    <property type="project" value="UniProtKB-UniRule"/>
</dbReference>
<dbReference type="GO" id="GO:0009252">
    <property type="term" value="P:peptidoglycan biosynthetic process"/>
    <property type="evidence" value="ECO:0007669"/>
    <property type="project" value="UniProtKB-UniRule"/>
</dbReference>
<dbReference type="PANTHER" id="PTHR21071">
    <property type="entry name" value="UDP-N-ACETYLENOLPYRUVOYLGLUCOSAMINE REDUCTASE"/>
    <property type="match status" value="1"/>
</dbReference>
<dbReference type="SUPFAM" id="SSF56194">
    <property type="entry name" value="Uridine diphospho-N-Acetylenolpyruvylglucosamine reductase, MurB, C-terminal domain"/>
    <property type="match status" value="1"/>
</dbReference>
<dbReference type="GO" id="GO:0005829">
    <property type="term" value="C:cytosol"/>
    <property type="evidence" value="ECO:0007669"/>
    <property type="project" value="TreeGrafter"/>
</dbReference>
<dbReference type="InterPro" id="IPR003170">
    <property type="entry name" value="MurB"/>
</dbReference>
<dbReference type="Pfam" id="PF01565">
    <property type="entry name" value="FAD_binding_4"/>
    <property type="match status" value="1"/>
</dbReference>
<dbReference type="Gene3D" id="3.30.465.10">
    <property type="match status" value="1"/>
</dbReference>
<evidence type="ECO:0000256" key="6">
    <source>
        <dbReference type="ARBA" id="ARBA00022618"/>
    </source>
</evidence>
<comment type="caution">
    <text evidence="18">The sequence shown here is derived from an EMBL/GenBank/DDBJ whole genome shotgun (WGS) entry which is preliminary data.</text>
</comment>
<dbReference type="GO" id="GO:0008360">
    <property type="term" value="P:regulation of cell shape"/>
    <property type="evidence" value="ECO:0007669"/>
    <property type="project" value="UniProtKB-KW"/>
</dbReference>
<evidence type="ECO:0000256" key="10">
    <source>
        <dbReference type="ARBA" id="ARBA00022960"/>
    </source>
</evidence>
<evidence type="ECO:0000256" key="3">
    <source>
        <dbReference type="ARBA" id="ARBA00004496"/>
    </source>
</evidence>
<organism evidence="18 19">
    <name type="scientific">Candidatus Giovannonibacteria bacterium GW2011_GWB1_47_6b</name>
    <dbReference type="NCBI Taxonomy" id="1618655"/>
    <lineage>
        <taxon>Bacteria</taxon>
        <taxon>Candidatus Giovannoniibacteriota</taxon>
    </lineage>
</organism>
<keyword evidence="5 16" id="KW-0963">Cytoplasm</keyword>
<evidence type="ECO:0000313" key="18">
    <source>
        <dbReference type="EMBL" id="KKU76412.1"/>
    </source>
</evidence>
<comment type="pathway">
    <text evidence="4 16">Cell wall biogenesis; peptidoglycan biosynthesis.</text>
</comment>
<dbReference type="EC" id="1.3.1.98" evidence="16"/>
<sequence>MTLYRPSLARIFMAIKEHVDLKPYTYFKIGGEARFLSEVKNIEELKEAVHFAKEHNLPFVVLGAASNILIADSGYRGVVIRVLLRGIQRDGTRLVVEAGVPDAVAVRRSLDEKLSGFEWAIGIPGTIGGSVRGNAGCFGGEMKDVVERIRFFDARSGVVEEKDNAFCRFAYRESVFKHSTHLIILSVTLSLHERDPDTSQKLVRKYSSLRSDAQDIGSSSAGCVFKNVPWPDDEKKRARLLWLVPDLAEFSKFPTIPIGFLVDHLGLKGRKIGNISISKKHGNYLINNGGATAEEVIMMIGMIKEYIHRKFDLYPEEEIQYIGFD</sequence>
<dbReference type="Gene3D" id="3.90.78.10">
    <property type="entry name" value="UDP-N-acetylenolpyruvoylglucosamine reductase, C-terminal domain"/>
    <property type="match status" value="1"/>
</dbReference>
<dbReference type="InterPro" id="IPR036318">
    <property type="entry name" value="FAD-bd_PCMH-like_sf"/>
</dbReference>
<keyword evidence="7 16" id="KW-0285">Flavoprotein</keyword>
<evidence type="ECO:0000256" key="4">
    <source>
        <dbReference type="ARBA" id="ARBA00004752"/>
    </source>
</evidence>
<keyword evidence="11 16" id="KW-0573">Peptidoglycan synthesis</keyword>
<proteinExistence type="inferred from homology"/>
<dbReference type="InterPro" id="IPR016166">
    <property type="entry name" value="FAD-bd_PCMH"/>
</dbReference>
<dbReference type="Proteomes" id="UP000034682">
    <property type="component" value="Unassembled WGS sequence"/>
</dbReference>
<feature type="active site" evidence="16">
    <location>
        <position position="172"/>
    </location>
</feature>
<keyword evidence="10 16" id="KW-0133">Cell shape</keyword>
<dbReference type="InterPro" id="IPR016169">
    <property type="entry name" value="FAD-bd_PCMH_sub2"/>
</dbReference>
<evidence type="ECO:0000256" key="13">
    <source>
        <dbReference type="ARBA" id="ARBA00023306"/>
    </source>
</evidence>
<evidence type="ECO:0000256" key="12">
    <source>
        <dbReference type="ARBA" id="ARBA00023002"/>
    </source>
</evidence>
<dbReference type="EMBL" id="LCOK01000022">
    <property type="protein sequence ID" value="KKU76412.1"/>
    <property type="molecule type" value="Genomic_DNA"/>
</dbReference>
<reference evidence="18 19" key="1">
    <citation type="journal article" date="2015" name="Nature">
        <title>rRNA introns, odd ribosomes, and small enigmatic genomes across a large radiation of phyla.</title>
        <authorList>
            <person name="Brown C.T."/>
            <person name="Hug L.A."/>
            <person name="Thomas B.C."/>
            <person name="Sharon I."/>
            <person name="Castelle C.J."/>
            <person name="Singh A."/>
            <person name="Wilkins M.J."/>
            <person name="Williams K.H."/>
            <person name="Banfield J.F."/>
        </authorList>
    </citation>
    <scope>NUCLEOTIDE SEQUENCE [LARGE SCALE GENOMIC DNA]</scope>
</reference>
<keyword evidence="12 16" id="KW-0560">Oxidoreductase</keyword>
<keyword evidence="6 16" id="KW-0132">Cell division</keyword>
<evidence type="ECO:0000256" key="1">
    <source>
        <dbReference type="ARBA" id="ARBA00001974"/>
    </source>
</evidence>
<dbReference type="PANTHER" id="PTHR21071:SF4">
    <property type="entry name" value="UDP-N-ACETYLENOLPYRUVOYLGLUCOSAMINE REDUCTASE"/>
    <property type="match status" value="1"/>
</dbReference>
<evidence type="ECO:0000256" key="5">
    <source>
        <dbReference type="ARBA" id="ARBA00022490"/>
    </source>
</evidence>
<dbReference type="InterPro" id="IPR016167">
    <property type="entry name" value="FAD-bd_PCMH_sub1"/>
</dbReference>
<keyword evidence="9 16" id="KW-0521">NADP</keyword>
<evidence type="ECO:0000259" key="17">
    <source>
        <dbReference type="PROSITE" id="PS51387"/>
    </source>
</evidence>
<feature type="active site" evidence="16">
    <location>
        <position position="318"/>
    </location>
</feature>
<dbReference type="GO" id="GO:0051301">
    <property type="term" value="P:cell division"/>
    <property type="evidence" value="ECO:0007669"/>
    <property type="project" value="UniProtKB-KW"/>
</dbReference>